<dbReference type="InterPro" id="IPR005119">
    <property type="entry name" value="LysR_subst-bd"/>
</dbReference>
<dbReference type="InterPro" id="IPR036388">
    <property type="entry name" value="WH-like_DNA-bd_sf"/>
</dbReference>
<keyword evidence="4" id="KW-0804">Transcription</keyword>
<evidence type="ECO:0000256" key="2">
    <source>
        <dbReference type="ARBA" id="ARBA00023015"/>
    </source>
</evidence>
<dbReference type="GO" id="GO:0003677">
    <property type="term" value="F:DNA binding"/>
    <property type="evidence" value="ECO:0007669"/>
    <property type="project" value="UniProtKB-KW"/>
</dbReference>
<dbReference type="InterPro" id="IPR036390">
    <property type="entry name" value="WH_DNA-bd_sf"/>
</dbReference>
<dbReference type="SUPFAM" id="SSF53850">
    <property type="entry name" value="Periplasmic binding protein-like II"/>
    <property type="match status" value="1"/>
</dbReference>
<comment type="similarity">
    <text evidence="1">Belongs to the LysR transcriptional regulatory family.</text>
</comment>
<proteinExistence type="inferred from homology"/>
<dbReference type="Pfam" id="PF03466">
    <property type="entry name" value="LysR_substrate"/>
    <property type="match status" value="1"/>
</dbReference>
<dbReference type="SUPFAM" id="SSF46785">
    <property type="entry name" value="Winged helix' DNA-binding domain"/>
    <property type="match status" value="1"/>
</dbReference>
<evidence type="ECO:0000259" key="5">
    <source>
        <dbReference type="PROSITE" id="PS50931"/>
    </source>
</evidence>
<dbReference type="RefSeq" id="WP_268148184.1">
    <property type="nucleotide sequence ID" value="NZ_JAPPUW010000004.1"/>
</dbReference>
<dbReference type="Gene3D" id="1.10.10.10">
    <property type="entry name" value="Winged helix-like DNA-binding domain superfamily/Winged helix DNA-binding domain"/>
    <property type="match status" value="1"/>
</dbReference>
<dbReference type="Gene3D" id="3.40.190.290">
    <property type="match status" value="1"/>
</dbReference>
<dbReference type="CDD" id="cd08422">
    <property type="entry name" value="PBP2_CrgA_like"/>
    <property type="match status" value="1"/>
</dbReference>
<dbReference type="EMBL" id="SGUG01000002">
    <property type="protein sequence ID" value="MDG0861118.1"/>
    <property type="molecule type" value="Genomic_DNA"/>
</dbReference>
<keyword evidence="2" id="KW-0805">Transcription regulation</keyword>
<name>A0A9X4R674_9BURK</name>
<dbReference type="GO" id="GO:0003700">
    <property type="term" value="F:DNA-binding transcription factor activity"/>
    <property type="evidence" value="ECO:0007669"/>
    <property type="project" value="InterPro"/>
</dbReference>
<dbReference type="PANTHER" id="PTHR30537">
    <property type="entry name" value="HTH-TYPE TRANSCRIPTIONAL REGULATOR"/>
    <property type="match status" value="1"/>
</dbReference>
<protein>
    <submittedName>
        <fullName evidence="6">LysR family transcriptional regulator</fullName>
    </submittedName>
</protein>
<dbReference type="InterPro" id="IPR000847">
    <property type="entry name" value="LysR_HTH_N"/>
</dbReference>
<evidence type="ECO:0000256" key="3">
    <source>
        <dbReference type="ARBA" id="ARBA00023125"/>
    </source>
</evidence>
<dbReference type="Proteomes" id="UP001152766">
    <property type="component" value="Unassembled WGS sequence"/>
</dbReference>
<sequence>MNRLHSLKAFCRVVELQGFAAAARDMGLAPSAVTRLINELEAHVGVRLINRTTRRMALTEAGEAYLERVRRILSELEEADASVRSSSLAVNGVLKVVAPSAFATSQIAPLLVEFRRRYPALTVSLSSPGLVESLDANFDVSLIASRGAPGDGEFVARQLACSDVILCAAPAYIARFGPVARPADLMEHELLTNHPGEEMVLHPDASDPAATGFRFTPKDPPLTTGRMDIVLSSALAGLCIVPLPSYAAAQPLAEGRLVRVLPGWRLYRISLHAAMPTRKYVPAKTRAFLDYLFEVFPGGATDPWAPLADAQ</sequence>
<gene>
    <name evidence="6" type="ORF">EXJ73_01345</name>
</gene>
<dbReference type="FunFam" id="1.10.10.10:FF:000001">
    <property type="entry name" value="LysR family transcriptional regulator"/>
    <property type="match status" value="1"/>
</dbReference>
<evidence type="ECO:0000256" key="1">
    <source>
        <dbReference type="ARBA" id="ARBA00009437"/>
    </source>
</evidence>
<dbReference type="PANTHER" id="PTHR30537:SF5">
    <property type="entry name" value="HTH-TYPE TRANSCRIPTIONAL ACTIVATOR TTDR-RELATED"/>
    <property type="match status" value="1"/>
</dbReference>
<keyword evidence="7" id="KW-1185">Reference proteome</keyword>
<keyword evidence="3" id="KW-0238">DNA-binding</keyword>
<evidence type="ECO:0000313" key="7">
    <source>
        <dbReference type="Proteomes" id="UP001152766"/>
    </source>
</evidence>
<dbReference type="AlphaFoldDB" id="A0A9X4R674"/>
<dbReference type="Pfam" id="PF00126">
    <property type="entry name" value="HTH_1"/>
    <property type="match status" value="1"/>
</dbReference>
<comment type="caution">
    <text evidence="6">The sequence shown here is derived from an EMBL/GenBank/DDBJ whole genome shotgun (WGS) entry which is preliminary data.</text>
</comment>
<evidence type="ECO:0000256" key="4">
    <source>
        <dbReference type="ARBA" id="ARBA00023163"/>
    </source>
</evidence>
<dbReference type="InterPro" id="IPR058163">
    <property type="entry name" value="LysR-type_TF_proteobact-type"/>
</dbReference>
<feature type="domain" description="HTH lysR-type" evidence="5">
    <location>
        <begin position="1"/>
        <end position="59"/>
    </location>
</feature>
<accession>A0A9X4R674</accession>
<reference evidence="6" key="1">
    <citation type="submission" date="2019-02" db="EMBL/GenBank/DDBJ databases">
        <title>Draft genome of the type strain Pelomonas aquatica CCUG 52575T.</title>
        <authorList>
            <person name="Gomila M."/>
            <person name="Lalucat J."/>
        </authorList>
    </citation>
    <scope>NUCLEOTIDE SEQUENCE</scope>
    <source>
        <strain evidence="6">CCUG 52575</strain>
    </source>
</reference>
<evidence type="ECO:0000313" key="6">
    <source>
        <dbReference type="EMBL" id="MDG0861118.1"/>
    </source>
</evidence>
<dbReference type="PROSITE" id="PS50931">
    <property type="entry name" value="HTH_LYSR"/>
    <property type="match status" value="1"/>
</dbReference>
<organism evidence="6 7">
    <name type="scientific">Pelomonas aquatica</name>
    <dbReference type="NCBI Taxonomy" id="431058"/>
    <lineage>
        <taxon>Bacteria</taxon>
        <taxon>Pseudomonadati</taxon>
        <taxon>Pseudomonadota</taxon>
        <taxon>Betaproteobacteria</taxon>
        <taxon>Burkholderiales</taxon>
        <taxon>Sphaerotilaceae</taxon>
        <taxon>Roseateles</taxon>
    </lineage>
</organism>